<dbReference type="Pfam" id="PF13245">
    <property type="entry name" value="AAA_19"/>
    <property type="match status" value="1"/>
</dbReference>
<dbReference type="EMBL" id="VCQT01000030">
    <property type="protein sequence ID" value="TMW12762.1"/>
    <property type="molecule type" value="Genomic_DNA"/>
</dbReference>
<dbReference type="PANTHER" id="PTHR11070:SF2">
    <property type="entry name" value="ATP-DEPENDENT DNA HELICASE SRS2"/>
    <property type="match status" value="1"/>
</dbReference>
<keyword evidence="1" id="KW-0547">Nucleotide-binding</keyword>
<evidence type="ECO:0000256" key="5">
    <source>
        <dbReference type="ARBA" id="ARBA00034923"/>
    </source>
</evidence>
<name>A0ABY2XMT9_9GAMM</name>
<dbReference type="InterPro" id="IPR014017">
    <property type="entry name" value="DNA_helicase_UvrD-like_C"/>
</dbReference>
<dbReference type="Pfam" id="PF08378">
    <property type="entry name" value="NERD"/>
    <property type="match status" value="1"/>
</dbReference>
<dbReference type="SUPFAM" id="SSF52540">
    <property type="entry name" value="P-loop containing nucleoside triphosphate hydrolases"/>
    <property type="match status" value="1"/>
</dbReference>
<evidence type="ECO:0000313" key="9">
    <source>
        <dbReference type="Proteomes" id="UP000739180"/>
    </source>
</evidence>
<feature type="domain" description="NERD" evidence="6">
    <location>
        <begin position="17"/>
        <end position="109"/>
    </location>
</feature>
<dbReference type="InterPro" id="IPR000212">
    <property type="entry name" value="DNA_helicase_UvrD/REP"/>
</dbReference>
<evidence type="ECO:0000256" key="3">
    <source>
        <dbReference type="ARBA" id="ARBA00022806"/>
    </source>
</evidence>
<dbReference type="RefSeq" id="WP_138772451.1">
    <property type="nucleotide sequence ID" value="NZ_JBHSSX010000045.1"/>
</dbReference>
<evidence type="ECO:0000256" key="1">
    <source>
        <dbReference type="ARBA" id="ARBA00022741"/>
    </source>
</evidence>
<comment type="caution">
    <text evidence="8">The sequence shown here is derived from an EMBL/GenBank/DDBJ whole genome shotgun (WGS) entry which is preliminary data.</text>
</comment>
<gene>
    <name evidence="8" type="ORF">FGS76_09770</name>
</gene>
<dbReference type="PANTHER" id="PTHR11070">
    <property type="entry name" value="UVRD / RECB / PCRA DNA HELICASE FAMILY MEMBER"/>
    <property type="match status" value="1"/>
</dbReference>
<keyword evidence="4" id="KW-0067">ATP-binding</keyword>
<feature type="domain" description="UvrD-like helicase C-terminal" evidence="7">
    <location>
        <begin position="536"/>
        <end position="602"/>
    </location>
</feature>
<dbReference type="InterPro" id="IPR011528">
    <property type="entry name" value="NERD"/>
</dbReference>
<dbReference type="Gene3D" id="3.40.50.300">
    <property type="entry name" value="P-loop containing nucleotide triphosphate hydrolases"/>
    <property type="match status" value="2"/>
</dbReference>
<evidence type="ECO:0000259" key="6">
    <source>
        <dbReference type="Pfam" id="PF08378"/>
    </source>
</evidence>
<keyword evidence="9" id="KW-1185">Reference proteome</keyword>
<evidence type="ECO:0000256" key="2">
    <source>
        <dbReference type="ARBA" id="ARBA00022801"/>
    </source>
</evidence>
<evidence type="ECO:0000256" key="4">
    <source>
        <dbReference type="ARBA" id="ARBA00022840"/>
    </source>
</evidence>
<evidence type="ECO:0000313" key="8">
    <source>
        <dbReference type="EMBL" id="TMW12762.1"/>
    </source>
</evidence>
<organism evidence="8 9">
    <name type="scientific">Alloalcanivorax gelatiniphagus</name>
    <dbReference type="NCBI Taxonomy" id="1194167"/>
    <lineage>
        <taxon>Bacteria</taxon>
        <taxon>Pseudomonadati</taxon>
        <taxon>Pseudomonadota</taxon>
        <taxon>Gammaproteobacteria</taxon>
        <taxon>Oceanospirillales</taxon>
        <taxon>Alcanivoracaceae</taxon>
        <taxon>Alloalcanivorax</taxon>
    </lineage>
</organism>
<protein>
    <recommendedName>
        <fullName evidence="5">DNA 3'-5' helicase II</fullName>
    </recommendedName>
</protein>
<dbReference type="GO" id="GO:0004386">
    <property type="term" value="F:helicase activity"/>
    <property type="evidence" value="ECO:0007669"/>
    <property type="project" value="UniProtKB-KW"/>
</dbReference>
<reference evidence="8 9" key="1">
    <citation type="submission" date="2019-05" db="EMBL/GenBank/DDBJ databases">
        <title>Genome of Alcanivorax gelatiniphagus, an oil degrading marine bacteria.</title>
        <authorList>
            <person name="Kwon K.K."/>
        </authorList>
    </citation>
    <scope>NUCLEOTIDE SEQUENCE [LARGE SCALE GENOMIC DNA]</scope>
    <source>
        <strain evidence="8 9">MEBiC 08158</strain>
    </source>
</reference>
<accession>A0ABY2XMT9</accession>
<keyword evidence="2" id="KW-0378">Hydrolase</keyword>
<evidence type="ECO:0000259" key="7">
    <source>
        <dbReference type="Pfam" id="PF13361"/>
    </source>
</evidence>
<dbReference type="Proteomes" id="UP000739180">
    <property type="component" value="Unassembled WGS sequence"/>
</dbReference>
<dbReference type="InterPro" id="IPR027417">
    <property type="entry name" value="P-loop_NTPase"/>
</dbReference>
<proteinExistence type="predicted"/>
<sequence>MAVIIPNLSTVRRMTPGERRLGQRLESLLEDDYTVWYDIPLGRQRRYPDFIVLHPGRGLLFLEVKDWKPDTLRRLTPTHADIHTPTGLKTVSNPLEQARQYGLVAINRLQRDDHLKQTDGPFKGRLSFPWGYGVVFPNITRKQWNQMIGDAEQDLVLPPHRLICKDEMVATVDPEAFQEQLWGMFEYAFGDKLTLPQIDRIRWQLFPEIRINAPQQTLFDEAEEGDDQSTAANDPIIPDIVRVMDLQQEQLARSMGEGHRVIHGVAGSGKTLILGYRCLHLAQAVTKPILVLCFNITLAARLRSFIAEKGIEDKVQVHHFHEWCGLQRRTYNVDLVDGDAPYWEREVETVIQAVDKDQIPRAQYSAVMIDEGHDFEQEWLKLIVQMIDPDTNSLLLLYDDAQSIYKKRSLKFPLSSVGIEARGRTTILKLNYRNTREILRFAYDFAKDFLQAQDADEDHIPLIAPEVAGTSGPEPQFRNFDNFNDEAHYIARCVRKWHSNGQPLNNIAVIYGHHWQASTLQRALLNAGVPCSWLKSSADKKSYDANAKSVALLTRQSSKGLEFDTVVLAGLGGLRSEEESLEHEVRLVYVGMTRARHRLLLTGSAPNWFCARFSDKE</sequence>
<dbReference type="Pfam" id="PF13361">
    <property type="entry name" value="UvrD_C"/>
    <property type="match status" value="2"/>
</dbReference>
<feature type="domain" description="UvrD-like helicase C-terminal" evidence="7">
    <location>
        <begin position="428"/>
        <end position="535"/>
    </location>
</feature>
<keyword evidence="3 8" id="KW-0347">Helicase</keyword>